<organism evidence="2 3">
    <name type="scientific">Desmophyllum pertusum</name>
    <dbReference type="NCBI Taxonomy" id="174260"/>
    <lineage>
        <taxon>Eukaryota</taxon>
        <taxon>Metazoa</taxon>
        <taxon>Cnidaria</taxon>
        <taxon>Anthozoa</taxon>
        <taxon>Hexacorallia</taxon>
        <taxon>Scleractinia</taxon>
        <taxon>Caryophylliina</taxon>
        <taxon>Caryophylliidae</taxon>
        <taxon>Desmophyllum</taxon>
    </lineage>
</organism>
<keyword evidence="3" id="KW-1185">Reference proteome</keyword>
<evidence type="ECO:0000313" key="2">
    <source>
        <dbReference type="EMBL" id="KAJ7335971.1"/>
    </source>
</evidence>
<sequence length="228" mass="26165">MFAIKCSTVSVQNYLNQTMYCLQRIWSYQNSLSRHVRCVQWDMRKCSCQQPPTIKKKTMKKAKGPTNNQRRPANNRPRPANNQPRPADQQQLPAATSAVSPLSVTPRQLPSATSTPEADVNYKSICRQLRQKNQQLGKAYQDIKAQYDEVERICGEKDEQLQQAQEDLDEMAQFIREADERVAEYSNRIQDGDERIEALERQLREVQGQPTSNTEPPAAAKVDRNDVE</sequence>
<proteinExistence type="predicted"/>
<dbReference type="OrthoDB" id="10589525at2759"/>
<dbReference type="Proteomes" id="UP001163046">
    <property type="component" value="Unassembled WGS sequence"/>
</dbReference>
<evidence type="ECO:0000313" key="3">
    <source>
        <dbReference type="Proteomes" id="UP001163046"/>
    </source>
</evidence>
<dbReference type="SUPFAM" id="SSF57997">
    <property type="entry name" value="Tropomyosin"/>
    <property type="match status" value="1"/>
</dbReference>
<dbReference type="AlphaFoldDB" id="A0A9X0CGX4"/>
<feature type="region of interest" description="Disordered" evidence="1">
    <location>
        <begin position="201"/>
        <end position="228"/>
    </location>
</feature>
<protein>
    <submittedName>
        <fullName evidence="2">Uncharacterized protein</fullName>
    </submittedName>
</protein>
<accession>A0A9X0CGX4</accession>
<dbReference type="EMBL" id="MU827783">
    <property type="protein sequence ID" value="KAJ7335971.1"/>
    <property type="molecule type" value="Genomic_DNA"/>
</dbReference>
<gene>
    <name evidence="2" type="ORF">OS493_013335</name>
</gene>
<feature type="region of interest" description="Disordered" evidence="1">
    <location>
        <begin position="52"/>
        <end position="117"/>
    </location>
</feature>
<comment type="caution">
    <text evidence="2">The sequence shown here is derived from an EMBL/GenBank/DDBJ whole genome shotgun (WGS) entry which is preliminary data.</text>
</comment>
<reference evidence="2" key="1">
    <citation type="submission" date="2023-01" db="EMBL/GenBank/DDBJ databases">
        <title>Genome assembly of the deep-sea coral Lophelia pertusa.</title>
        <authorList>
            <person name="Herrera S."/>
            <person name="Cordes E."/>
        </authorList>
    </citation>
    <scope>NUCLEOTIDE SEQUENCE</scope>
    <source>
        <strain evidence="2">USNM1676648</strain>
        <tissue evidence="2">Polyp</tissue>
    </source>
</reference>
<name>A0A9X0CGX4_9CNID</name>
<evidence type="ECO:0000256" key="1">
    <source>
        <dbReference type="SAM" id="MobiDB-lite"/>
    </source>
</evidence>
<feature type="compositionally biased region" description="Polar residues" evidence="1">
    <location>
        <begin position="88"/>
        <end position="116"/>
    </location>
</feature>
<feature type="compositionally biased region" description="Low complexity" evidence="1">
    <location>
        <begin position="64"/>
        <end position="87"/>
    </location>
</feature>
<feature type="compositionally biased region" description="Basic residues" evidence="1">
    <location>
        <begin position="54"/>
        <end position="63"/>
    </location>
</feature>
<dbReference type="Gene3D" id="1.20.1480.30">
    <property type="entry name" value="Designed four-helix bundle protein"/>
    <property type="match status" value="1"/>
</dbReference>